<keyword evidence="2" id="KW-1185">Reference proteome</keyword>
<organism evidence="1 2">
    <name type="scientific">Sclerotinia sclerotiorum (strain ATCC 18683 / 1980 / Ss-1)</name>
    <name type="common">White mold</name>
    <name type="synonym">Whetzelinia sclerotiorum</name>
    <dbReference type="NCBI Taxonomy" id="665079"/>
    <lineage>
        <taxon>Eukaryota</taxon>
        <taxon>Fungi</taxon>
        <taxon>Dikarya</taxon>
        <taxon>Ascomycota</taxon>
        <taxon>Pezizomycotina</taxon>
        <taxon>Leotiomycetes</taxon>
        <taxon>Helotiales</taxon>
        <taxon>Sclerotiniaceae</taxon>
        <taxon>Sclerotinia</taxon>
    </lineage>
</organism>
<dbReference type="GeneID" id="5487695"/>
<dbReference type="EMBL" id="CH476629">
    <property type="protein sequence ID" value="EDO04507.1"/>
    <property type="molecule type" value="Genomic_DNA"/>
</dbReference>
<reference evidence="2" key="1">
    <citation type="journal article" date="2011" name="PLoS Genet.">
        <title>Genomic analysis of the necrotrophic fungal pathogens Sclerotinia sclerotiorum and Botrytis cinerea.</title>
        <authorList>
            <person name="Amselem J."/>
            <person name="Cuomo C.A."/>
            <person name="van Kan J.A."/>
            <person name="Viaud M."/>
            <person name="Benito E.P."/>
            <person name="Couloux A."/>
            <person name="Coutinho P.M."/>
            <person name="de Vries R.P."/>
            <person name="Dyer P.S."/>
            <person name="Fillinger S."/>
            <person name="Fournier E."/>
            <person name="Gout L."/>
            <person name="Hahn M."/>
            <person name="Kohn L."/>
            <person name="Lapalu N."/>
            <person name="Plummer K.M."/>
            <person name="Pradier J.M."/>
            <person name="Quevillon E."/>
            <person name="Sharon A."/>
            <person name="Simon A."/>
            <person name="ten Have A."/>
            <person name="Tudzynski B."/>
            <person name="Tudzynski P."/>
            <person name="Wincker P."/>
            <person name="Andrew M."/>
            <person name="Anthouard V."/>
            <person name="Beever R.E."/>
            <person name="Beffa R."/>
            <person name="Benoit I."/>
            <person name="Bouzid O."/>
            <person name="Brault B."/>
            <person name="Chen Z."/>
            <person name="Choquer M."/>
            <person name="Collemare J."/>
            <person name="Cotton P."/>
            <person name="Danchin E.G."/>
            <person name="Da Silva C."/>
            <person name="Gautier A."/>
            <person name="Giraud C."/>
            <person name="Giraud T."/>
            <person name="Gonzalez C."/>
            <person name="Grossetete S."/>
            <person name="Guldener U."/>
            <person name="Henrissat B."/>
            <person name="Howlett B.J."/>
            <person name="Kodira C."/>
            <person name="Kretschmer M."/>
            <person name="Lappartient A."/>
            <person name="Leroch M."/>
            <person name="Levis C."/>
            <person name="Mauceli E."/>
            <person name="Neuveglise C."/>
            <person name="Oeser B."/>
            <person name="Pearson M."/>
            <person name="Poulain J."/>
            <person name="Poussereau N."/>
            <person name="Quesneville H."/>
            <person name="Rascle C."/>
            <person name="Schumacher J."/>
            <person name="Segurens B."/>
            <person name="Sexton A."/>
            <person name="Silva E."/>
            <person name="Sirven C."/>
            <person name="Soanes D.M."/>
            <person name="Talbot N.J."/>
            <person name="Templeton M."/>
            <person name="Yandava C."/>
            <person name="Yarden O."/>
            <person name="Zeng Q."/>
            <person name="Rollins J.A."/>
            <person name="Lebrun M.H."/>
            <person name="Dickman M."/>
        </authorList>
    </citation>
    <scope>NUCLEOTIDE SEQUENCE [LARGE SCALE GENOMIC DNA]</scope>
    <source>
        <strain evidence="2">ATCC 18683 / 1980 / Ss-1</strain>
    </source>
</reference>
<dbReference type="HOGENOM" id="CLU_3070095_0_0_1"/>
<protein>
    <submittedName>
        <fullName evidence="1">Uncharacterized protein</fullName>
    </submittedName>
</protein>
<gene>
    <name evidence="1" type="ORF">SS1G_06990</name>
</gene>
<name>A7ENU1_SCLS1</name>
<evidence type="ECO:0000313" key="2">
    <source>
        <dbReference type="Proteomes" id="UP000001312"/>
    </source>
</evidence>
<dbReference type="RefSeq" id="XP_001591544.1">
    <property type="nucleotide sequence ID" value="XM_001591494.1"/>
</dbReference>
<dbReference type="Proteomes" id="UP000001312">
    <property type="component" value="Unassembled WGS sequence"/>
</dbReference>
<dbReference type="InParanoid" id="A7ENU1"/>
<proteinExistence type="predicted"/>
<accession>A7ENU1</accession>
<evidence type="ECO:0000313" key="1">
    <source>
        <dbReference type="EMBL" id="EDO04507.1"/>
    </source>
</evidence>
<sequence>MSLLASRAHRQTYAFLIGKLQDAHRLHPQAPIASLPQTSVYYSMPPSQKFTIH</sequence>
<dbReference type="AlphaFoldDB" id="A7ENU1"/>
<dbReference type="KEGG" id="ssl:SS1G_06990"/>